<dbReference type="InterPro" id="IPR000531">
    <property type="entry name" value="Beta-barrel_TonB"/>
</dbReference>
<keyword evidence="7" id="KW-0406">Ion transport</keyword>
<feature type="domain" description="TonB-dependent receptor plug" evidence="16">
    <location>
        <begin position="81"/>
        <end position="188"/>
    </location>
</feature>
<keyword evidence="18" id="KW-1185">Reference proteome</keyword>
<keyword evidence="14" id="KW-0732">Signal</keyword>
<evidence type="ECO:0000259" key="15">
    <source>
        <dbReference type="Pfam" id="PF00593"/>
    </source>
</evidence>
<dbReference type="PANTHER" id="PTHR32552">
    <property type="entry name" value="FERRICHROME IRON RECEPTOR-RELATED"/>
    <property type="match status" value="1"/>
</dbReference>
<accession>A0ABV9QXE6</accession>
<evidence type="ECO:0000313" key="17">
    <source>
        <dbReference type="EMBL" id="MFC4821294.1"/>
    </source>
</evidence>
<reference evidence="18" key="1">
    <citation type="journal article" date="2019" name="Int. J. Syst. Evol. Microbiol.">
        <title>The Global Catalogue of Microorganisms (GCM) 10K type strain sequencing project: providing services to taxonomists for standard genome sequencing and annotation.</title>
        <authorList>
            <consortium name="The Broad Institute Genomics Platform"/>
            <consortium name="The Broad Institute Genome Sequencing Center for Infectious Disease"/>
            <person name="Wu L."/>
            <person name="Ma J."/>
        </authorList>
    </citation>
    <scope>NUCLEOTIDE SEQUENCE [LARGE SCALE GENOMIC DNA]</scope>
    <source>
        <strain evidence="18">CCUG 30340</strain>
    </source>
</reference>
<dbReference type="Pfam" id="PF07715">
    <property type="entry name" value="Plug"/>
    <property type="match status" value="1"/>
</dbReference>
<evidence type="ECO:0000256" key="3">
    <source>
        <dbReference type="ARBA" id="ARBA00022452"/>
    </source>
</evidence>
<dbReference type="SUPFAM" id="SSF56935">
    <property type="entry name" value="Porins"/>
    <property type="match status" value="1"/>
</dbReference>
<protein>
    <submittedName>
        <fullName evidence="17">TonB-dependent receptor</fullName>
    </submittedName>
</protein>
<dbReference type="Gene3D" id="2.40.170.20">
    <property type="entry name" value="TonB-dependent receptor, beta-barrel domain"/>
    <property type="match status" value="1"/>
</dbReference>
<dbReference type="Pfam" id="PF00593">
    <property type="entry name" value="TonB_dep_Rec_b-barrel"/>
    <property type="match status" value="1"/>
</dbReference>
<evidence type="ECO:0000256" key="14">
    <source>
        <dbReference type="SAM" id="SignalP"/>
    </source>
</evidence>
<comment type="similarity">
    <text evidence="11 12">Belongs to the TonB-dependent receptor family.</text>
</comment>
<evidence type="ECO:0000256" key="7">
    <source>
        <dbReference type="ARBA" id="ARBA00023065"/>
    </source>
</evidence>
<evidence type="ECO:0000256" key="4">
    <source>
        <dbReference type="ARBA" id="ARBA00022496"/>
    </source>
</evidence>
<dbReference type="Proteomes" id="UP001595886">
    <property type="component" value="Unassembled WGS sequence"/>
</dbReference>
<name>A0ABV9QXE6_9GAMM</name>
<keyword evidence="3 11" id="KW-1134">Transmembrane beta strand</keyword>
<keyword evidence="17" id="KW-0675">Receptor</keyword>
<evidence type="ECO:0000256" key="13">
    <source>
        <dbReference type="SAM" id="MobiDB-lite"/>
    </source>
</evidence>
<dbReference type="PROSITE" id="PS52016">
    <property type="entry name" value="TONB_DEPENDENT_REC_3"/>
    <property type="match status" value="1"/>
</dbReference>
<evidence type="ECO:0000256" key="1">
    <source>
        <dbReference type="ARBA" id="ARBA00004571"/>
    </source>
</evidence>
<feature type="chain" id="PRO_5046713580" evidence="14">
    <location>
        <begin position="33"/>
        <end position="831"/>
    </location>
</feature>
<dbReference type="EMBL" id="JBHSHD010000010">
    <property type="protein sequence ID" value="MFC4821294.1"/>
    <property type="molecule type" value="Genomic_DNA"/>
</dbReference>
<keyword evidence="4" id="KW-0410">Iron transport</keyword>
<comment type="caution">
    <text evidence="17">The sequence shown here is derived from an EMBL/GenBank/DDBJ whole genome shotgun (WGS) entry which is preliminary data.</text>
</comment>
<proteinExistence type="inferred from homology"/>
<feature type="domain" description="TonB-dependent receptor-like beta-barrel" evidence="15">
    <location>
        <begin position="312"/>
        <end position="793"/>
    </location>
</feature>
<sequence>MKKIQTRPLALHVRAALIASATALMTGGIAFAADAQDAKSDAQEQPAPAQDPAAAQSAADDAAMQQLGNITVTAQSRTQQVQEVPIAMQVVTAAQIDKLAATDLSKMDMYIPGLSVDGNQATQPFFGLRGISQSDFGIGTDSPVGVYENGVYMGKTGGALLMFNDIERVEVLKGPQGTLFGRNSAAGAISVATIAPGSEFEAQARTRLGNHGQRYLDGVLNLPVTQDVAARFSFVDIQSDGWLRDAASRERYKKENDWGLRAQLQWNAPGDTVVNFAWEHERLKQPSRPAIGVTRLPDWPELPPTTPDVTTYLDPRDAPVFNDTIDNRESRTYDSFTLRVEHPLPFGDLTSLTSFQRYHTFNRADQDGTNRLYLYLDDVNIERHKTWSQEFKLAGKTDLADWVGGISWYKDDGRQTSQINLFTDSIDTLLGNLGIAPGGLYGPLTQGLQAAGFQYSLLGDPWQENMNNRGVAKAAAIYGDVIWHLTDRLNLTTGVRFTRDERDFSWYTPPRIADQLDLTLLSLQSLGLLDALGVPIETFQQNIYFVTPSTLHHPVSLNRSWTDTSPRVVLDYKLTPDVMLYASATKGYQAGGFNALEVASVYRPQTVRNYEAGIKSWFPDYKLLFNASVYYYKYSNLPNLTLVSNGGGSGEDLPQYQIIPSDQEAKGLEFEARWQATESLRLTAAAAYINQTYKKYTTSDGRDLSGQATGLPLWSGMLGIDYVLHDVVHGDLAFTLQGAFTGKARCNDDSALQGSCIRGLPFKTGDRQTRADFRVGWSSPNVPWSFAVFVNNVFDKRYVTGLNNISTSVLGTTSAGITPPRLWGVEAAVKF</sequence>
<keyword evidence="9 11" id="KW-0472">Membrane</keyword>
<evidence type="ECO:0000256" key="9">
    <source>
        <dbReference type="ARBA" id="ARBA00023136"/>
    </source>
</evidence>
<dbReference type="RefSeq" id="WP_380021578.1">
    <property type="nucleotide sequence ID" value="NZ_JBHSHD010000010.1"/>
</dbReference>
<dbReference type="InterPro" id="IPR012910">
    <property type="entry name" value="Plug_dom"/>
</dbReference>
<evidence type="ECO:0000256" key="5">
    <source>
        <dbReference type="ARBA" id="ARBA00022692"/>
    </source>
</evidence>
<dbReference type="InterPro" id="IPR039426">
    <property type="entry name" value="TonB-dep_rcpt-like"/>
</dbReference>
<dbReference type="InterPro" id="IPR036942">
    <property type="entry name" value="Beta-barrel_TonB_sf"/>
</dbReference>
<keyword evidence="5 11" id="KW-0812">Transmembrane</keyword>
<evidence type="ECO:0000256" key="8">
    <source>
        <dbReference type="ARBA" id="ARBA00023077"/>
    </source>
</evidence>
<evidence type="ECO:0000256" key="6">
    <source>
        <dbReference type="ARBA" id="ARBA00023004"/>
    </source>
</evidence>
<organism evidence="17 18">
    <name type="scientific">Dokdonella ginsengisoli</name>
    <dbReference type="NCBI Taxonomy" id="363846"/>
    <lineage>
        <taxon>Bacteria</taxon>
        <taxon>Pseudomonadati</taxon>
        <taxon>Pseudomonadota</taxon>
        <taxon>Gammaproteobacteria</taxon>
        <taxon>Lysobacterales</taxon>
        <taxon>Rhodanobacteraceae</taxon>
        <taxon>Dokdonella</taxon>
    </lineage>
</organism>
<evidence type="ECO:0000256" key="11">
    <source>
        <dbReference type="PROSITE-ProRule" id="PRU01360"/>
    </source>
</evidence>
<gene>
    <name evidence="17" type="ORF">ACFO6Q_13250</name>
</gene>
<feature type="compositionally biased region" description="Low complexity" evidence="13">
    <location>
        <begin position="43"/>
        <end position="60"/>
    </location>
</feature>
<evidence type="ECO:0000256" key="2">
    <source>
        <dbReference type="ARBA" id="ARBA00022448"/>
    </source>
</evidence>
<evidence type="ECO:0000256" key="12">
    <source>
        <dbReference type="RuleBase" id="RU003357"/>
    </source>
</evidence>
<comment type="subcellular location">
    <subcellularLocation>
        <location evidence="1 11">Cell outer membrane</location>
        <topology evidence="1 11">Multi-pass membrane protein</topology>
    </subcellularLocation>
</comment>
<keyword evidence="2 11" id="KW-0813">Transport</keyword>
<dbReference type="PANTHER" id="PTHR32552:SF81">
    <property type="entry name" value="TONB-DEPENDENT OUTER MEMBRANE RECEPTOR"/>
    <property type="match status" value="1"/>
</dbReference>
<evidence type="ECO:0000313" key="18">
    <source>
        <dbReference type="Proteomes" id="UP001595886"/>
    </source>
</evidence>
<feature type="region of interest" description="Disordered" evidence="13">
    <location>
        <begin position="37"/>
        <end position="60"/>
    </location>
</feature>
<evidence type="ECO:0000259" key="16">
    <source>
        <dbReference type="Pfam" id="PF07715"/>
    </source>
</evidence>
<keyword evidence="6" id="KW-0408">Iron</keyword>
<feature type="signal peptide" evidence="14">
    <location>
        <begin position="1"/>
        <end position="32"/>
    </location>
</feature>
<keyword evidence="8 12" id="KW-0798">TonB box</keyword>
<evidence type="ECO:0000256" key="10">
    <source>
        <dbReference type="ARBA" id="ARBA00023237"/>
    </source>
</evidence>
<keyword evidence="10 11" id="KW-0998">Cell outer membrane</keyword>